<dbReference type="OMA" id="GWPPPQR"/>
<dbReference type="GeneTree" id="ENSGT00910000146904"/>
<reference evidence="2" key="2">
    <citation type="submission" date="2025-08" db="UniProtKB">
        <authorList>
            <consortium name="Ensembl"/>
        </authorList>
    </citation>
    <scope>IDENTIFICATION</scope>
</reference>
<reference evidence="2" key="3">
    <citation type="submission" date="2025-09" db="UniProtKB">
        <authorList>
            <consortium name="Ensembl"/>
        </authorList>
    </citation>
    <scope>IDENTIFICATION</scope>
</reference>
<accession>A0A2R9A7Q4</accession>
<dbReference type="Proteomes" id="UP000240080">
    <property type="component" value="Chromosome 12"/>
</dbReference>
<name>A0A2R9A7Q4_PANPA</name>
<organism evidence="2 3">
    <name type="scientific">Pan paniscus</name>
    <name type="common">Pygmy chimpanzee</name>
    <name type="synonym">Bonobo</name>
    <dbReference type="NCBI Taxonomy" id="9597"/>
    <lineage>
        <taxon>Eukaryota</taxon>
        <taxon>Metazoa</taxon>
        <taxon>Chordata</taxon>
        <taxon>Craniata</taxon>
        <taxon>Vertebrata</taxon>
        <taxon>Euteleostomi</taxon>
        <taxon>Mammalia</taxon>
        <taxon>Eutheria</taxon>
        <taxon>Euarchontoglires</taxon>
        <taxon>Primates</taxon>
        <taxon>Haplorrhini</taxon>
        <taxon>Catarrhini</taxon>
        <taxon>Hominidae</taxon>
        <taxon>Pan</taxon>
    </lineage>
</organism>
<evidence type="ECO:0000256" key="1">
    <source>
        <dbReference type="SAM" id="MobiDB-lite"/>
    </source>
</evidence>
<protein>
    <submittedName>
        <fullName evidence="2">Uncharacterized protein</fullName>
    </submittedName>
</protein>
<dbReference type="Bgee" id="ENSPPAG00000029048">
    <property type="expression patterns" value="Expressed in cerebellum and 4 other cell types or tissues"/>
</dbReference>
<reference evidence="2 3" key="1">
    <citation type="journal article" date="2012" name="Nature">
        <title>The bonobo genome compared with the chimpanzee and human genomes.</title>
        <authorList>
            <person name="Prufer K."/>
            <person name="Munch K."/>
            <person name="Hellmann I."/>
            <person name="Akagi K."/>
            <person name="Miller J.R."/>
            <person name="Walenz B."/>
            <person name="Koren S."/>
            <person name="Sutton G."/>
            <person name="Kodira C."/>
            <person name="Winer R."/>
            <person name="Knight J.R."/>
            <person name="Mullikin J.C."/>
            <person name="Meader S.J."/>
            <person name="Ponting C.P."/>
            <person name="Lunter G."/>
            <person name="Higashino S."/>
            <person name="Hobolth A."/>
            <person name="Dutheil J."/>
            <person name="Karakoc E."/>
            <person name="Alkan C."/>
            <person name="Sajjadian S."/>
            <person name="Catacchio C.R."/>
            <person name="Ventura M."/>
            <person name="Marques-Bonet T."/>
            <person name="Eichler E.E."/>
            <person name="Andre C."/>
            <person name="Atencia R."/>
            <person name="Mugisha L."/>
            <person name="Junhold J."/>
            <person name="Patterson N."/>
            <person name="Siebauer M."/>
            <person name="Good J.M."/>
            <person name="Fischer A."/>
            <person name="Ptak S.E."/>
            <person name="Lachmann M."/>
            <person name="Symer D.E."/>
            <person name="Mailund T."/>
            <person name="Schierup M.H."/>
            <person name="Andres A.M."/>
            <person name="Kelso J."/>
            <person name="Paabo S."/>
        </authorList>
    </citation>
    <scope>NUCLEOTIDE SEQUENCE [LARGE SCALE GENOMIC DNA]</scope>
</reference>
<dbReference type="Ensembl" id="ENSPPAT00000034351.1">
    <property type="protein sequence ID" value="ENSPPAP00000011690.1"/>
    <property type="gene ID" value="ENSPPAG00000029048.1"/>
</dbReference>
<keyword evidence="3" id="KW-1185">Reference proteome</keyword>
<evidence type="ECO:0000313" key="2">
    <source>
        <dbReference type="Ensembl" id="ENSPPAP00000011690.1"/>
    </source>
</evidence>
<proteinExistence type="predicted"/>
<dbReference type="AlphaFoldDB" id="A0A2R9A7Q4"/>
<sequence>MHSLPRSGSIRRTHSDTQATGWPPPQRVGDSPGPSPAFLSCPPSLCGGAAQTGPCGPRHGPEKWAHGLRPPWAPRLERRMVPESEWAPWQPQLPCEPKWLGSRKSKPHRESGLRGGGPSRRAKRGTHSCGPRESGGPDTCHLPCH</sequence>
<dbReference type="EMBL" id="AJFE02038261">
    <property type="status" value="NOT_ANNOTATED_CDS"/>
    <property type="molecule type" value="Genomic_DNA"/>
</dbReference>
<feature type="region of interest" description="Disordered" evidence="1">
    <location>
        <begin position="1"/>
        <end position="145"/>
    </location>
</feature>
<evidence type="ECO:0000313" key="3">
    <source>
        <dbReference type="Proteomes" id="UP000240080"/>
    </source>
</evidence>